<protein>
    <recommendedName>
        <fullName evidence="1">NAD-dependent epimerase/dehydratase domain-containing protein</fullName>
    </recommendedName>
</protein>
<proteinExistence type="predicted"/>
<organism evidence="2 3">
    <name type="scientific">Ornatilinea apprima</name>
    <dbReference type="NCBI Taxonomy" id="1134406"/>
    <lineage>
        <taxon>Bacteria</taxon>
        <taxon>Bacillati</taxon>
        <taxon>Chloroflexota</taxon>
        <taxon>Anaerolineae</taxon>
        <taxon>Anaerolineales</taxon>
        <taxon>Anaerolineaceae</taxon>
        <taxon>Ornatilinea</taxon>
    </lineage>
</organism>
<evidence type="ECO:0000313" key="3">
    <source>
        <dbReference type="Proteomes" id="UP000050417"/>
    </source>
</evidence>
<dbReference type="InterPro" id="IPR001509">
    <property type="entry name" value="Epimerase_deHydtase"/>
</dbReference>
<keyword evidence="3" id="KW-1185">Reference proteome</keyword>
<dbReference type="InterPro" id="IPR051783">
    <property type="entry name" value="NAD(P)-dependent_oxidoreduct"/>
</dbReference>
<dbReference type="SUPFAM" id="SSF51735">
    <property type="entry name" value="NAD(P)-binding Rossmann-fold domains"/>
    <property type="match status" value="1"/>
</dbReference>
<dbReference type="AlphaFoldDB" id="A0A0P6XRH5"/>
<accession>A0A0P6XRH5</accession>
<dbReference type="InterPro" id="IPR036291">
    <property type="entry name" value="NAD(P)-bd_dom_sf"/>
</dbReference>
<name>A0A0P6XRH5_9CHLR</name>
<dbReference type="GO" id="GO:0005737">
    <property type="term" value="C:cytoplasm"/>
    <property type="evidence" value="ECO:0007669"/>
    <property type="project" value="TreeGrafter"/>
</dbReference>
<dbReference type="STRING" id="1134406.ADN00_02985"/>
<dbReference type="Proteomes" id="UP000050417">
    <property type="component" value="Unassembled WGS sequence"/>
</dbReference>
<feature type="domain" description="NAD-dependent epimerase/dehydratase" evidence="1">
    <location>
        <begin position="3"/>
        <end position="214"/>
    </location>
</feature>
<dbReference type="Pfam" id="PF01370">
    <property type="entry name" value="Epimerase"/>
    <property type="match status" value="1"/>
</dbReference>
<reference evidence="2 3" key="1">
    <citation type="submission" date="2015-07" db="EMBL/GenBank/DDBJ databases">
        <title>Genome sequence of Ornatilinea apprima DSM 23815.</title>
        <authorList>
            <person name="Hemp J."/>
            <person name="Ward L.M."/>
            <person name="Pace L.A."/>
            <person name="Fischer W.W."/>
        </authorList>
    </citation>
    <scope>NUCLEOTIDE SEQUENCE [LARGE SCALE GENOMIC DNA]</scope>
    <source>
        <strain evidence="2 3">P3M-1</strain>
    </source>
</reference>
<dbReference type="PANTHER" id="PTHR48079:SF6">
    <property type="entry name" value="NAD(P)-BINDING DOMAIN-CONTAINING PROTEIN-RELATED"/>
    <property type="match status" value="1"/>
</dbReference>
<evidence type="ECO:0000313" key="2">
    <source>
        <dbReference type="EMBL" id="KPL79403.1"/>
    </source>
</evidence>
<dbReference type="OrthoDB" id="9809586at2"/>
<dbReference type="GO" id="GO:0004029">
    <property type="term" value="F:aldehyde dehydrogenase (NAD+) activity"/>
    <property type="evidence" value="ECO:0007669"/>
    <property type="project" value="TreeGrafter"/>
</dbReference>
<comment type="caution">
    <text evidence="2">The sequence shown here is derived from an EMBL/GenBank/DDBJ whole genome shotgun (WGS) entry which is preliminary data.</text>
</comment>
<evidence type="ECO:0000259" key="1">
    <source>
        <dbReference type="Pfam" id="PF01370"/>
    </source>
</evidence>
<dbReference type="EMBL" id="LGCL01000013">
    <property type="protein sequence ID" value="KPL79403.1"/>
    <property type="molecule type" value="Genomic_DNA"/>
</dbReference>
<dbReference type="RefSeq" id="WP_075061469.1">
    <property type="nucleotide sequence ID" value="NZ_LGCL01000013.1"/>
</dbReference>
<gene>
    <name evidence="2" type="ORF">ADN00_02985</name>
</gene>
<dbReference type="Gene3D" id="3.40.50.720">
    <property type="entry name" value="NAD(P)-binding Rossmann-like Domain"/>
    <property type="match status" value="1"/>
</dbReference>
<dbReference type="PANTHER" id="PTHR48079">
    <property type="entry name" value="PROTEIN YEEZ"/>
    <property type="match status" value="1"/>
</dbReference>
<sequence length="335" mass="37304">MRILILGGTQFVGRWMAQAAIDAGHQVTLFNRGQSNPHLFTQAEKLTGDRGGDLSALQGRTWDAVIDTSAYFPRHAAASADLLKDSIGLYLFVSSIAVYADFKQSGLHEGSEVGRLDDESVEVVNLKTYGPLKALCEREINRILPDRNVILRPCIVVGPHDNTDRFTWWLHRAAQGGEMFVPGGPEAPFQIIDARDLAAWAVRLLENGQTGTFNAAGLEEPVTLGDTLNAAREISGSDARFTWVSEDFFKTHKVSHWRELPFWLPTWDASYPGYFQIDNRKALAAGLTFRPLRETVADTLAWSQTLPADHAWRAGLTPQREEELLQAWRDFQASA</sequence>